<dbReference type="EMBL" id="CP027860">
    <property type="protein sequence ID" value="AVP99435.1"/>
    <property type="molecule type" value="Genomic_DNA"/>
</dbReference>
<evidence type="ECO:0008006" key="5">
    <source>
        <dbReference type="Google" id="ProtNLM"/>
    </source>
</evidence>
<keyword evidence="2" id="KW-0732">Signal</keyword>
<evidence type="ECO:0000313" key="3">
    <source>
        <dbReference type="EMBL" id="AVP99435.1"/>
    </source>
</evidence>
<accession>A0A2P1PX69</accession>
<organism evidence="3 4">
    <name type="scientific">Ahniella affigens</name>
    <dbReference type="NCBI Taxonomy" id="2021234"/>
    <lineage>
        <taxon>Bacteria</taxon>
        <taxon>Pseudomonadati</taxon>
        <taxon>Pseudomonadota</taxon>
        <taxon>Gammaproteobacteria</taxon>
        <taxon>Lysobacterales</taxon>
        <taxon>Rhodanobacteraceae</taxon>
        <taxon>Ahniella</taxon>
    </lineage>
</organism>
<feature type="chain" id="PRO_5015149051" description="Glutaconyl-CoA decarboxylase subunit gamma" evidence="2">
    <location>
        <begin position="25"/>
        <end position="133"/>
    </location>
</feature>
<reference evidence="3 4" key="1">
    <citation type="submission" date="2018-03" db="EMBL/GenBank/DDBJ databases">
        <title>Ahniella affigens gen. nov., sp. nov., a gammaproteobacterium isolated from sandy soil near a stream.</title>
        <authorList>
            <person name="Ko Y."/>
            <person name="Kim J.-H."/>
        </authorList>
    </citation>
    <scope>NUCLEOTIDE SEQUENCE [LARGE SCALE GENOMIC DNA]</scope>
    <source>
        <strain evidence="3 4">D13</strain>
    </source>
</reference>
<feature type="signal peptide" evidence="2">
    <location>
        <begin position="1"/>
        <end position="24"/>
    </location>
</feature>
<keyword evidence="4" id="KW-1185">Reference proteome</keyword>
<proteinExistence type="predicted"/>
<dbReference type="KEGG" id="xba:C7S18_20675"/>
<evidence type="ECO:0000313" key="4">
    <source>
        <dbReference type="Proteomes" id="UP000241074"/>
    </source>
</evidence>
<dbReference type="RefSeq" id="WP_106893353.1">
    <property type="nucleotide sequence ID" value="NZ_CP027860.1"/>
</dbReference>
<name>A0A2P1PX69_9GAMM</name>
<protein>
    <recommendedName>
        <fullName evidence="5">Glutaconyl-CoA decarboxylase subunit gamma</fullName>
    </recommendedName>
</protein>
<gene>
    <name evidence="3" type="ORF">C7S18_20675</name>
</gene>
<dbReference type="PROSITE" id="PS51257">
    <property type="entry name" value="PROKAR_LIPOPROTEIN"/>
    <property type="match status" value="1"/>
</dbReference>
<reference evidence="3 4" key="2">
    <citation type="submission" date="2018-03" db="EMBL/GenBank/DDBJ databases">
        <authorList>
            <person name="Keele B.F."/>
        </authorList>
    </citation>
    <scope>NUCLEOTIDE SEQUENCE [LARGE SCALE GENOMIC DNA]</scope>
    <source>
        <strain evidence="3 4">D13</strain>
    </source>
</reference>
<evidence type="ECO:0000256" key="2">
    <source>
        <dbReference type="SAM" id="SignalP"/>
    </source>
</evidence>
<dbReference type="AlphaFoldDB" id="A0A2P1PX69"/>
<sequence>MMKRLLLTSLICLSVMACSKSEEASPDTNAPAASTAEAAPVAPVADAAPAPAADAEVVTGIPECDEFLHQYQTCLADKVPEQTREVMLQGMAQWKQSWKDMVQDEATKAQLPEVCTRAKESTKSVMDMYGCAM</sequence>
<feature type="compositionally biased region" description="Low complexity" evidence="1">
    <location>
        <begin position="30"/>
        <end position="47"/>
    </location>
</feature>
<evidence type="ECO:0000256" key="1">
    <source>
        <dbReference type="SAM" id="MobiDB-lite"/>
    </source>
</evidence>
<dbReference type="OrthoDB" id="5987796at2"/>
<feature type="region of interest" description="Disordered" evidence="1">
    <location>
        <begin position="23"/>
        <end position="47"/>
    </location>
</feature>
<dbReference type="Proteomes" id="UP000241074">
    <property type="component" value="Chromosome"/>
</dbReference>